<accession>A0AAN7MVM9</accession>
<evidence type="ECO:0000313" key="2">
    <source>
        <dbReference type="EMBL" id="KAK4801471.1"/>
    </source>
</evidence>
<comment type="caution">
    <text evidence="2">The sequence shown here is derived from an EMBL/GenBank/DDBJ whole genome shotgun (WGS) entry which is preliminary data.</text>
</comment>
<organism evidence="2 3">
    <name type="scientific">Trapa natans</name>
    <name type="common">Water chestnut</name>
    <dbReference type="NCBI Taxonomy" id="22666"/>
    <lineage>
        <taxon>Eukaryota</taxon>
        <taxon>Viridiplantae</taxon>
        <taxon>Streptophyta</taxon>
        <taxon>Embryophyta</taxon>
        <taxon>Tracheophyta</taxon>
        <taxon>Spermatophyta</taxon>
        <taxon>Magnoliopsida</taxon>
        <taxon>eudicotyledons</taxon>
        <taxon>Gunneridae</taxon>
        <taxon>Pentapetalae</taxon>
        <taxon>rosids</taxon>
        <taxon>malvids</taxon>
        <taxon>Myrtales</taxon>
        <taxon>Lythraceae</taxon>
        <taxon>Trapa</taxon>
    </lineage>
</organism>
<dbReference type="PANTHER" id="PTHR33177">
    <property type="entry name" value="PUTATIVE-RELATED"/>
    <property type="match status" value="1"/>
</dbReference>
<dbReference type="Proteomes" id="UP001346149">
    <property type="component" value="Unassembled WGS sequence"/>
</dbReference>
<feature type="domain" description="GIR1-like zinc ribbon" evidence="1">
    <location>
        <begin position="73"/>
        <end position="104"/>
    </location>
</feature>
<evidence type="ECO:0000259" key="1">
    <source>
        <dbReference type="Pfam" id="PF24747"/>
    </source>
</evidence>
<dbReference type="InterPro" id="IPR056440">
    <property type="entry name" value="Zn-ribbon_GIR1"/>
</dbReference>
<evidence type="ECO:0000313" key="3">
    <source>
        <dbReference type="Proteomes" id="UP001346149"/>
    </source>
</evidence>
<gene>
    <name evidence="2" type="ORF">SAY86_021958</name>
</gene>
<dbReference type="PANTHER" id="PTHR33177:SF79">
    <property type="entry name" value="LITAF DOMAIN-CONTAINING PROTEIN"/>
    <property type="match status" value="1"/>
</dbReference>
<dbReference type="AlphaFoldDB" id="A0AAN7MVM9"/>
<sequence length="123" mass="13516">MLAEFAPDPTRIFRIWSDPSASSGSQLKAGSERSEPYTVGFACHQLVPKLARVVGGQRSLLDSRSSSSSPEATSMMLVGCPRCLVYAMLSEDDPKCKSTVLLDLQGQHEVNNRKSSSRRRKRS</sequence>
<reference evidence="2 3" key="1">
    <citation type="journal article" date="2023" name="Hortic Res">
        <title>Pangenome of water caltrop reveals structural variations and asymmetric subgenome divergence after allopolyploidization.</title>
        <authorList>
            <person name="Zhang X."/>
            <person name="Chen Y."/>
            <person name="Wang L."/>
            <person name="Yuan Y."/>
            <person name="Fang M."/>
            <person name="Shi L."/>
            <person name="Lu R."/>
            <person name="Comes H.P."/>
            <person name="Ma Y."/>
            <person name="Chen Y."/>
            <person name="Huang G."/>
            <person name="Zhou Y."/>
            <person name="Zheng Z."/>
            <person name="Qiu Y."/>
        </authorList>
    </citation>
    <scope>NUCLEOTIDE SEQUENCE [LARGE SCALE GENOMIC DNA]</scope>
    <source>
        <strain evidence="2">F231</strain>
    </source>
</reference>
<name>A0AAN7MVM9_TRANT</name>
<proteinExistence type="predicted"/>
<protein>
    <recommendedName>
        <fullName evidence="1">GIR1-like zinc ribbon domain-containing protein</fullName>
    </recommendedName>
</protein>
<dbReference type="Pfam" id="PF24747">
    <property type="entry name" value="Zn-ribbon_GIR1"/>
    <property type="match status" value="1"/>
</dbReference>
<keyword evidence="3" id="KW-1185">Reference proteome</keyword>
<dbReference type="EMBL" id="JAXQNO010000003">
    <property type="protein sequence ID" value="KAK4801471.1"/>
    <property type="molecule type" value="Genomic_DNA"/>
</dbReference>
<dbReference type="InterPro" id="IPR055281">
    <property type="entry name" value="GIR1-2/SIED1"/>
</dbReference>